<organism evidence="1 2">
    <name type="scientific">Niastella yeongjuensis</name>
    <dbReference type="NCBI Taxonomy" id="354355"/>
    <lineage>
        <taxon>Bacteria</taxon>
        <taxon>Pseudomonadati</taxon>
        <taxon>Bacteroidota</taxon>
        <taxon>Chitinophagia</taxon>
        <taxon>Chitinophagales</taxon>
        <taxon>Chitinophagaceae</taxon>
        <taxon>Niastella</taxon>
    </lineage>
</organism>
<proteinExistence type="predicted"/>
<dbReference type="EMBL" id="LVXG01000007">
    <property type="protein sequence ID" value="OQP52807.1"/>
    <property type="molecule type" value="Genomic_DNA"/>
</dbReference>
<comment type="caution">
    <text evidence="1">The sequence shown here is derived from an EMBL/GenBank/DDBJ whole genome shotgun (WGS) entry which is preliminary data.</text>
</comment>
<dbReference type="Proteomes" id="UP000192610">
    <property type="component" value="Unassembled WGS sequence"/>
</dbReference>
<gene>
    <name evidence="1" type="ORF">A4H97_24205</name>
</gene>
<dbReference type="STRING" id="354355.SAMN05660816_04729"/>
<name>A0A1V9F3G2_9BACT</name>
<keyword evidence="2" id="KW-1185">Reference proteome</keyword>
<accession>A0A1V9F3G2</accession>
<dbReference type="AlphaFoldDB" id="A0A1V9F3G2"/>
<dbReference type="OrthoDB" id="667002at2"/>
<evidence type="ECO:0000313" key="2">
    <source>
        <dbReference type="Proteomes" id="UP000192610"/>
    </source>
</evidence>
<reference evidence="2" key="1">
    <citation type="submission" date="2016-04" db="EMBL/GenBank/DDBJ databases">
        <authorList>
            <person name="Chen L."/>
            <person name="Zhuang W."/>
            <person name="Wang G."/>
        </authorList>
    </citation>
    <scope>NUCLEOTIDE SEQUENCE [LARGE SCALE GENOMIC DNA]</scope>
    <source>
        <strain evidence="2">17621</strain>
    </source>
</reference>
<protein>
    <submittedName>
        <fullName evidence="1">Uncharacterized protein</fullName>
    </submittedName>
</protein>
<evidence type="ECO:0000313" key="1">
    <source>
        <dbReference type="EMBL" id="OQP52807.1"/>
    </source>
</evidence>
<dbReference type="RefSeq" id="WP_081197904.1">
    <property type="nucleotide sequence ID" value="NZ_FOCZ01000009.1"/>
</dbReference>
<sequence>MNKNKRDNPFARQQQFDFMLPMQFLLICRLLQVNPRKVLYQFMVDLAHESYATGSEQKIAAKDYFMSCGYGLEQYTDGEIEQLFDELDNIAALWPKNGPPKLVNLHARWRKRYYKYWYRKWYGRFRTKVVKIQ</sequence>